<evidence type="ECO:0000313" key="3">
    <source>
        <dbReference type="Proteomes" id="UP000306192"/>
    </source>
</evidence>
<protein>
    <submittedName>
        <fullName evidence="2">Uncharacterized protein</fullName>
    </submittedName>
</protein>
<dbReference type="RefSeq" id="WP_136640870.1">
    <property type="nucleotide sequence ID" value="NZ_QYRT01000005.1"/>
</dbReference>
<proteinExistence type="predicted"/>
<keyword evidence="1" id="KW-0472">Membrane</keyword>
<dbReference type="OrthoDB" id="4715924at2"/>
<dbReference type="Proteomes" id="UP000306192">
    <property type="component" value="Unassembled WGS sequence"/>
</dbReference>
<feature type="transmembrane region" description="Helical" evidence="1">
    <location>
        <begin position="230"/>
        <end position="251"/>
    </location>
</feature>
<keyword evidence="1" id="KW-1133">Transmembrane helix</keyword>
<reference evidence="2 3" key="1">
    <citation type="journal article" date="2019" name="Microorganisms">
        <title>Systematic Affiliation and Genome Analysis of Subtercola vilae DB165(T) with Particular Emphasis on Cold Adaptation of an Isolate from a High-Altitude Cold Volcano Lake.</title>
        <authorList>
            <person name="Villalobos A.S."/>
            <person name="Wiese J."/>
            <person name="Imhoff J.F."/>
            <person name="Dorador C."/>
            <person name="Keller A."/>
            <person name="Hentschel U."/>
        </authorList>
    </citation>
    <scope>NUCLEOTIDE SEQUENCE [LARGE SCALE GENOMIC DNA]</scope>
    <source>
        <strain evidence="2 3">DB165</strain>
    </source>
</reference>
<feature type="transmembrane region" description="Helical" evidence="1">
    <location>
        <begin position="31"/>
        <end position="63"/>
    </location>
</feature>
<sequence length="256" mass="26607">MLAALLLLLIGSADLVRPRRARRSAAQIIAVVWLLLVVLACVGCGVPFWAAAIAVVLAGAWLLTTTSREQLRQSAGLWPVAGLVAAVVLALAFDRTGSSLSGFVVDWHADAPAGALRTLSLPTLALALAAIVFLTESGNIVVRTALHPRVPEPVPEPGERAELAENDSSVVSPSADLRGGRLIGPLERLLIVALTLSGSYAIVAALIAAKGIVRFPEISRDGVAGSKAEYFLVGSLVSWTVAIAAAGLLWLSVQPH</sequence>
<keyword evidence="1" id="KW-0812">Transmembrane</keyword>
<feature type="transmembrane region" description="Helical" evidence="1">
    <location>
        <begin position="189"/>
        <end position="210"/>
    </location>
</feature>
<accession>A0A4T2C614</accession>
<name>A0A4T2C614_9MICO</name>
<evidence type="ECO:0000256" key="1">
    <source>
        <dbReference type="SAM" id="Phobius"/>
    </source>
</evidence>
<feature type="transmembrane region" description="Helical" evidence="1">
    <location>
        <begin position="113"/>
        <end position="134"/>
    </location>
</feature>
<keyword evidence="3" id="KW-1185">Reference proteome</keyword>
<dbReference type="EMBL" id="QYRT01000005">
    <property type="protein sequence ID" value="TIH39873.1"/>
    <property type="molecule type" value="Genomic_DNA"/>
</dbReference>
<gene>
    <name evidence="2" type="ORF">D4765_03655</name>
</gene>
<comment type="caution">
    <text evidence="2">The sequence shown here is derived from an EMBL/GenBank/DDBJ whole genome shotgun (WGS) entry which is preliminary data.</text>
</comment>
<evidence type="ECO:0000313" key="2">
    <source>
        <dbReference type="EMBL" id="TIH39873.1"/>
    </source>
</evidence>
<dbReference type="AlphaFoldDB" id="A0A4T2C614"/>
<organism evidence="2 3">
    <name type="scientific">Subtercola vilae</name>
    <dbReference type="NCBI Taxonomy" id="2056433"/>
    <lineage>
        <taxon>Bacteria</taxon>
        <taxon>Bacillati</taxon>
        <taxon>Actinomycetota</taxon>
        <taxon>Actinomycetes</taxon>
        <taxon>Micrococcales</taxon>
        <taxon>Microbacteriaceae</taxon>
        <taxon>Subtercola</taxon>
    </lineage>
</organism>
<feature type="transmembrane region" description="Helical" evidence="1">
    <location>
        <begin position="75"/>
        <end position="93"/>
    </location>
</feature>